<dbReference type="Gene3D" id="2.40.110.10">
    <property type="entry name" value="Butyryl-CoA Dehydrogenase, subunit A, domain 2"/>
    <property type="match status" value="1"/>
</dbReference>
<comment type="caution">
    <text evidence="10">The sequence shown here is derived from an EMBL/GenBank/DDBJ whole genome shotgun (WGS) entry which is preliminary data.</text>
</comment>
<feature type="region of interest" description="Disordered" evidence="6">
    <location>
        <begin position="373"/>
        <end position="402"/>
    </location>
</feature>
<dbReference type="SUPFAM" id="SSF47203">
    <property type="entry name" value="Acyl-CoA dehydrogenase C-terminal domain-like"/>
    <property type="match status" value="1"/>
</dbReference>
<dbReference type="InterPro" id="IPR037069">
    <property type="entry name" value="AcylCoA_DH/ox_N_sf"/>
</dbReference>
<keyword evidence="3 5" id="KW-0285">Flavoprotein</keyword>
<sequence>MDQEALRNGLKSWCEALNTGHLERDLEGTFSEEAWKLVRESGILGLPFDERYGGLGQDLLTTMYVLEGLGHGCLDGGLNFSVSTHIVGVGVALQRFGSDALKERYLPGICAGSTIGAHAISEPDHGSDALQMTTKAVRDGDGYVLNGAKCFVTNGPVADLFTVYVRTGREGGPLSITAFLVERDTPGLTFGEPTKKMGLRTSPMCELYFDDCRIPADHVVGRVGGGFLVLDHVMKWEILCSFIINTGEMQRRLERTVEHAKNRVAFGRPIGGFQAVSHKIVDMRTGVATSRKWLYDTARRLAAGENITVDLATAKLIASENNLSNALAAVQIFGGNGYTVEYGLEKDLRNAVAGTIYSGTSEIQRNRVAAMLGLNDDPSDGSRRSLRGPSSRGGKEGAIHGG</sequence>
<feature type="domain" description="Acyl-CoA oxidase/dehydrogenase middle" evidence="8">
    <location>
        <begin position="118"/>
        <end position="212"/>
    </location>
</feature>
<keyword evidence="4 5" id="KW-0274">FAD</keyword>
<dbReference type="InterPro" id="IPR046373">
    <property type="entry name" value="Acyl-CoA_Oxase/DH_mid-dom_sf"/>
</dbReference>
<keyword evidence="11" id="KW-1185">Reference proteome</keyword>
<evidence type="ECO:0000256" key="4">
    <source>
        <dbReference type="ARBA" id="ARBA00022827"/>
    </source>
</evidence>
<name>A0ABP8CEW8_9ACTN</name>
<dbReference type="Gene3D" id="1.10.540.10">
    <property type="entry name" value="Acyl-CoA dehydrogenase/oxidase, N-terminal domain"/>
    <property type="match status" value="1"/>
</dbReference>
<feature type="domain" description="Acyl-CoA dehydrogenase/oxidase N-terminal" evidence="9">
    <location>
        <begin position="2"/>
        <end position="112"/>
    </location>
</feature>
<dbReference type="Proteomes" id="UP001501710">
    <property type="component" value="Unassembled WGS sequence"/>
</dbReference>
<dbReference type="InterPro" id="IPR009075">
    <property type="entry name" value="AcylCo_DH/oxidase_C"/>
</dbReference>
<dbReference type="InterPro" id="IPR006089">
    <property type="entry name" value="Acyl-CoA_DH_CS"/>
</dbReference>
<evidence type="ECO:0000259" key="8">
    <source>
        <dbReference type="Pfam" id="PF02770"/>
    </source>
</evidence>
<dbReference type="InterPro" id="IPR036250">
    <property type="entry name" value="AcylCo_DH-like_C"/>
</dbReference>
<dbReference type="Pfam" id="PF02771">
    <property type="entry name" value="Acyl-CoA_dh_N"/>
    <property type="match status" value="1"/>
</dbReference>
<protein>
    <submittedName>
        <fullName evidence="10">Acyl-CoA dehydrogenase family protein</fullName>
    </submittedName>
</protein>
<dbReference type="PROSITE" id="PS00073">
    <property type="entry name" value="ACYL_COA_DH_2"/>
    <property type="match status" value="1"/>
</dbReference>
<reference evidence="11" key="1">
    <citation type="journal article" date="2019" name="Int. J. Syst. Evol. Microbiol.">
        <title>The Global Catalogue of Microorganisms (GCM) 10K type strain sequencing project: providing services to taxonomists for standard genome sequencing and annotation.</title>
        <authorList>
            <consortium name="The Broad Institute Genomics Platform"/>
            <consortium name="The Broad Institute Genome Sequencing Center for Infectious Disease"/>
            <person name="Wu L."/>
            <person name="Ma J."/>
        </authorList>
    </citation>
    <scope>NUCLEOTIDE SEQUENCE [LARGE SCALE GENOMIC DNA]</scope>
    <source>
        <strain evidence="11">JCM 17440</strain>
    </source>
</reference>
<accession>A0ABP8CEW8</accession>
<dbReference type="EMBL" id="BAABAS010000020">
    <property type="protein sequence ID" value="GAA4238453.1"/>
    <property type="molecule type" value="Genomic_DNA"/>
</dbReference>
<evidence type="ECO:0000313" key="10">
    <source>
        <dbReference type="EMBL" id="GAA4238453.1"/>
    </source>
</evidence>
<evidence type="ECO:0000259" key="9">
    <source>
        <dbReference type="Pfam" id="PF02771"/>
    </source>
</evidence>
<dbReference type="InterPro" id="IPR013786">
    <property type="entry name" value="AcylCoA_DH/ox_N"/>
</dbReference>
<evidence type="ECO:0000259" key="7">
    <source>
        <dbReference type="Pfam" id="PF00441"/>
    </source>
</evidence>
<evidence type="ECO:0000256" key="1">
    <source>
        <dbReference type="ARBA" id="ARBA00001974"/>
    </source>
</evidence>
<feature type="domain" description="Acyl-CoA dehydrogenase/oxidase C-terminal" evidence="7">
    <location>
        <begin position="224"/>
        <end position="371"/>
    </location>
</feature>
<dbReference type="InterPro" id="IPR006091">
    <property type="entry name" value="Acyl-CoA_Oxase/DH_mid-dom"/>
</dbReference>
<comment type="similarity">
    <text evidence="2 5">Belongs to the acyl-CoA dehydrogenase family.</text>
</comment>
<evidence type="ECO:0000256" key="5">
    <source>
        <dbReference type="RuleBase" id="RU362125"/>
    </source>
</evidence>
<dbReference type="Pfam" id="PF00441">
    <property type="entry name" value="Acyl-CoA_dh_1"/>
    <property type="match status" value="1"/>
</dbReference>
<proteinExistence type="inferred from homology"/>
<evidence type="ECO:0000256" key="3">
    <source>
        <dbReference type="ARBA" id="ARBA00022630"/>
    </source>
</evidence>
<keyword evidence="5" id="KW-0560">Oxidoreductase</keyword>
<dbReference type="Pfam" id="PF02770">
    <property type="entry name" value="Acyl-CoA_dh_M"/>
    <property type="match status" value="1"/>
</dbReference>
<evidence type="ECO:0000256" key="2">
    <source>
        <dbReference type="ARBA" id="ARBA00009347"/>
    </source>
</evidence>
<dbReference type="InterPro" id="IPR009100">
    <property type="entry name" value="AcylCoA_DH/oxidase_NM_dom_sf"/>
</dbReference>
<dbReference type="Gene3D" id="1.20.140.10">
    <property type="entry name" value="Butyryl-CoA Dehydrogenase, subunit A, domain 3"/>
    <property type="match status" value="1"/>
</dbReference>
<organism evidence="10 11">
    <name type="scientific">Actinomadura meridiana</name>
    <dbReference type="NCBI Taxonomy" id="559626"/>
    <lineage>
        <taxon>Bacteria</taxon>
        <taxon>Bacillati</taxon>
        <taxon>Actinomycetota</taxon>
        <taxon>Actinomycetes</taxon>
        <taxon>Streptosporangiales</taxon>
        <taxon>Thermomonosporaceae</taxon>
        <taxon>Actinomadura</taxon>
    </lineage>
</organism>
<gene>
    <name evidence="10" type="ORF">GCM10022254_54470</name>
</gene>
<evidence type="ECO:0000313" key="11">
    <source>
        <dbReference type="Proteomes" id="UP001501710"/>
    </source>
</evidence>
<dbReference type="PANTHER" id="PTHR43884:SF12">
    <property type="entry name" value="ISOVALERYL-COA DEHYDROGENASE, MITOCHONDRIAL-RELATED"/>
    <property type="match status" value="1"/>
</dbReference>
<dbReference type="PANTHER" id="PTHR43884">
    <property type="entry name" value="ACYL-COA DEHYDROGENASE"/>
    <property type="match status" value="1"/>
</dbReference>
<feature type="compositionally biased region" description="Basic and acidic residues" evidence="6">
    <location>
        <begin position="393"/>
        <end position="402"/>
    </location>
</feature>
<comment type="cofactor">
    <cofactor evidence="1 5">
        <name>FAD</name>
        <dbReference type="ChEBI" id="CHEBI:57692"/>
    </cofactor>
</comment>
<evidence type="ECO:0000256" key="6">
    <source>
        <dbReference type="SAM" id="MobiDB-lite"/>
    </source>
</evidence>
<dbReference type="SUPFAM" id="SSF56645">
    <property type="entry name" value="Acyl-CoA dehydrogenase NM domain-like"/>
    <property type="match status" value="1"/>
</dbReference>